<feature type="region of interest" description="Disordered" evidence="12">
    <location>
        <begin position="1"/>
        <end position="153"/>
    </location>
</feature>
<dbReference type="Gene3D" id="2.40.50.140">
    <property type="entry name" value="Nucleic acid-binding proteins"/>
    <property type="match status" value="1"/>
</dbReference>
<proteinExistence type="inferred from homology"/>
<feature type="domain" description="MCM C-terminal AAA(+) ATPase" evidence="13">
    <location>
        <begin position="605"/>
        <end position="816"/>
    </location>
</feature>
<dbReference type="Gene3D" id="3.40.50.300">
    <property type="entry name" value="P-loop containing nucleotide triphosphate hydrolases"/>
    <property type="match status" value="1"/>
</dbReference>
<evidence type="ECO:0000259" key="13">
    <source>
        <dbReference type="PROSITE" id="PS50051"/>
    </source>
</evidence>
<evidence type="ECO:0000256" key="5">
    <source>
        <dbReference type="ARBA" id="ARBA00022741"/>
    </source>
</evidence>
<protein>
    <recommendedName>
        <fullName evidence="3">DNA helicase</fullName>
        <ecNumber evidence="3">3.6.4.12</ecNumber>
    </recommendedName>
</protein>
<dbReference type="CDD" id="cd17755">
    <property type="entry name" value="MCM4"/>
    <property type="match status" value="1"/>
</dbReference>
<keyword evidence="10" id="KW-0539">Nucleus</keyword>
<dbReference type="InterPro" id="IPR031327">
    <property type="entry name" value="MCM"/>
</dbReference>
<dbReference type="InterPro" id="IPR008047">
    <property type="entry name" value="MCM_4"/>
</dbReference>
<dbReference type="GO" id="GO:0006271">
    <property type="term" value="P:DNA strand elongation involved in DNA replication"/>
    <property type="evidence" value="ECO:0007669"/>
    <property type="project" value="TreeGrafter"/>
</dbReference>
<accession>A0A316ZAZ2</accession>
<dbReference type="PRINTS" id="PR01657">
    <property type="entry name" value="MCMFAMILY"/>
</dbReference>
<dbReference type="PROSITE" id="PS00847">
    <property type="entry name" value="MCM_1"/>
    <property type="match status" value="1"/>
</dbReference>
<feature type="compositionally biased region" description="Low complexity" evidence="12">
    <location>
        <begin position="17"/>
        <end position="58"/>
    </location>
</feature>
<dbReference type="EMBL" id="KZ819291">
    <property type="protein sequence ID" value="PWN98466.1"/>
    <property type="molecule type" value="Genomic_DNA"/>
</dbReference>
<evidence type="ECO:0000256" key="7">
    <source>
        <dbReference type="ARBA" id="ARBA00022806"/>
    </source>
</evidence>
<dbReference type="InterPro" id="IPR001208">
    <property type="entry name" value="MCM_dom"/>
</dbReference>
<dbReference type="PROSITE" id="PS50051">
    <property type="entry name" value="MCM_2"/>
    <property type="match status" value="1"/>
</dbReference>
<keyword evidence="9 11" id="KW-0238">DNA-binding</keyword>
<dbReference type="Gene3D" id="3.30.1640.10">
    <property type="entry name" value="mini-chromosome maintenance (MCM) complex, chain A, domain 1"/>
    <property type="match status" value="1"/>
</dbReference>
<reference evidence="14 15" key="1">
    <citation type="journal article" date="2018" name="Mol. Biol. Evol.">
        <title>Broad Genomic Sampling Reveals a Smut Pathogenic Ancestry of the Fungal Clade Ustilaginomycotina.</title>
        <authorList>
            <person name="Kijpornyongpan T."/>
            <person name="Mondo S.J."/>
            <person name="Barry K."/>
            <person name="Sandor L."/>
            <person name="Lee J."/>
            <person name="Lipzen A."/>
            <person name="Pangilinan J."/>
            <person name="LaButti K."/>
            <person name="Hainaut M."/>
            <person name="Henrissat B."/>
            <person name="Grigoriev I.V."/>
            <person name="Spatafora J.W."/>
            <person name="Aime M.C."/>
        </authorList>
    </citation>
    <scope>NUCLEOTIDE SEQUENCE [LARGE SCALE GENOMIC DNA]</scope>
    <source>
        <strain evidence="14 15">MCA 4186</strain>
    </source>
</reference>
<dbReference type="GO" id="GO:0000727">
    <property type="term" value="P:double-strand break repair via break-induced replication"/>
    <property type="evidence" value="ECO:0007669"/>
    <property type="project" value="TreeGrafter"/>
</dbReference>
<dbReference type="Pfam" id="PF14551">
    <property type="entry name" value="MCM_N"/>
    <property type="match status" value="1"/>
</dbReference>
<feature type="compositionally biased region" description="Basic and acidic residues" evidence="12">
    <location>
        <begin position="534"/>
        <end position="544"/>
    </location>
</feature>
<evidence type="ECO:0000256" key="1">
    <source>
        <dbReference type="ARBA" id="ARBA00004123"/>
    </source>
</evidence>
<evidence type="ECO:0000256" key="2">
    <source>
        <dbReference type="ARBA" id="ARBA00008010"/>
    </source>
</evidence>
<evidence type="ECO:0000256" key="3">
    <source>
        <dbReference type="ARBA" id="ARBA00012551"/>
    </source>
</evidence>
<dbReference type="Pfam" id="PF17207">
    <property type="entry name" value="MCM_OB"/>
    <property type="match status" value="1"/>
</dbReference>
<evidence type="ECO:0000256" key="9">
    <source>
        <dbReference type="ARBA" id="ARBA00023125"/>
    </source>
</evidence>
<keyword evidence="4" id="KW-0235">DNA replication</keyword>
<dbReference type="SUPFAM" id="SSF50249">
    <property type="entry name" value="Nucleic acid-binding proteins"/>
    <property type="match status" value="1"/>
</dbReference>
<feature type="compositionally biased region" description="Basic and acidic residues" evidence="12">
    <location>
        <begin position="7"/>
        <end position="16"/>
    </location>
</feature>
<evidence type="ECO:0000313" key="15">
    <source>
        <dbReference type="Proteomes" id="UP000245946"/>
    </source>
</evidence>
<organism evidence="14 15">
    <name type="scientific">Tilletiopsis washingtonensis</name>
    <dbReference type="NCBI Taxonomy" id="58919"/>
    <lineage>
        <taxon>Eukaryota</taxon>
        <taxon>Fungi</taxon>
        <taxon>Dikarya</taxon>
        <taxon>Basidiomycota</taxon>
        <taxon>Ustilaginomycotina</taxon>
        <taxon>Exobasidiomycetes</taxon>
        <taxon>Entylomatales</taxon>
        <taxon>Entylomatales incertae sedis</taxon>
        <taxon>Tilletiopsis</taxon>
    </lineage>
</organism>
<dbReference type="RefSeq" id="XP_025598745.1">
    <property type="nucleotide sequence ID" value="XM_025742213.1"/>
</dbReference>
<keyword evidence="8 11" id="KW-0067">ATP-binding</keyword>
<evidence type="ECO:0000256" key="4">
    <source>
        <dbReference type="ARBA" id="ARBA00022705"/>
    </source>
</evidence>
<dbReference type="EC" id="3.6.4.12" evidence="3"/>
<dbReference type="GO" id="GO:0097373">
    <property type="term" value="C:MCM core complex"/>
    <property type="evidence" value="ECO:0007669"/>
    <property type="project" value="UniProtKB-ARBA"/>
</dbReference>
<dbReference type="InterPro" id="IPR018525">
    <property type="entry name" value="MCM_CS"/>
</dbReference>
<dbReference type="InterPro" id="IPR012340">
    <property type="entry name" value="NA-bd_OB-fold"/>
</dbReference>
<dbReference type="PRINTS" id="PR01660">
    <property type="entry name" value="MCMPROTEIN4"/>
</dbReference>
<dbReference type="GO" id="GO:0017116">
    <property type="term" value="F:single-stranded DNA helicase activity"/>
    <property type="evidence" value="ECO:0007669"/>
    <property type="project" value="TreeGrafter"/>
</dbReference>
<dbReference type="PANTHER" id="PTHR11630:SF66">
    <property type="entry name" value="DNA REPLICATION LICENSING FACTOR MCM4"/>
    <property type="match status" value="1"/>
</dbReference>
<dbReference type="Gene3D" id="2.20.28.10">
    <property type="match status" value="1"/>
</dbReference>
<dbReference type="Pfam" id="PF17855">
    <property type="entry name" value="MCM_lid"/>
    <property type="match status" value="1"/>
</dbReference>
<dbReference type="FunFam" id="3.40.50.300:FF:000217">
    <property type="entry name" value="DNA helicase"/>
    <property type="match status" value="1"/>
</dbReference>
<dbReference type="FunFam" id="2.20.28.10:FF:000003">
    <property type="entry name" value="DNA helicase"/>
    <property type="match status" value="1"/>
</dbReference>
<dbReference type="GO" id="GO:0003697">
    <property type="term" value="F:single-stranded DNA binding"/>
    <property type="evidence" value="ECO:0007669"/>
    <property type="project" value="TreeGrafter"/>
</dbReference>
<feature type="compositionally biased region" description="Polar residues" evidence="12">
    <location>
        <begin position="59"/>
        <end position="82"/>
    </location>
</feature>
<evidence type="ECO:0000256" key="11">
    <source>
        <dbReference type="RuleBase" id="RU004070"/>
    </source>
</evidence>
<dbReference type="GO" id="GO:0016787">
    <property type="term" value="F:hydrolase activity"/>
    <property type="evidence" value="ECO:0007669"/>
    <property type="project" value="UniProtKB-KW"/>
</dbReference>
<dbReference type="InterPro" id="IPR027417">
    <property type="entry name" value="P-loop_NTPase"/>
</dbReference>
<dbReference type="GO" id="GO:1902975">
    <property type="term" value="P:mitotic DNA replication initiation"/>
    <property type="evidence" value="ECO:0007669"/>
    <property type="project" value="TreeGrafter"/>
</dbReference>
<name>A0A316ZAZ2_9BASI</name>
<dbReference type="GO" id="GO:0043596">
    <property type="term" value="C:nuclear replication fork"/>
    <property type="evidence" value="ECO:0007669"/>
    <property type="project" value="UniProtKB-ARBA"/>
</dbReference>
<sequence length="1032" mass="110613">MSSPGRGDADMPEDARTPAASAQTPASSAARTPGAFSSPLQFPSSSPAKSTASTARPSGSQRAPASSRNGQSSPLHLPSSSEAGTPRASARAATGAAARAQGRSGAGRGVPSSSLRSDASSDFRGGGARGLFFDESPRSNLSTPRARRGEIHSSAILASPSVVRTARMPVRNAGAASAPGSDVSMHANSDFTLSQAAPTTDDAAPPAQDGEHKVIWGTGVGISETLTACQEFLRGFRLKYRWAAAAVADKQGDRSRHIPEGRTAEQGEALVYQGYMRRMRLTDQTSLNVRVSDLAAFGPSRKLAHWIIKYPSEVVAIFDTVLKDEMLALAELDERSARDGMDGGADIDIERMQGMTYKVRPFGHDTVNMRDLNPGDIDKLVTVRGLVIRCTPIIPDMRNAFFRCLACNHTMSVELDRGRIAEPDRCPRDVCGQQGTIALIHNRCEFADRQVIRLQETPDAVPDGQTPHTVTLCAYDELVDVSKPGDRVEITGIFRSQAVRVNPRARTQKSLYKTFLDVIHVKRGNARRLGVDASTRDENERGDGRGAQSLGVGGEEDDDEDLDTRTSGAFDIPTRRQTTAGGSQGVSAAEELQAKLRSIAERPDCYELLARSLAPSIYEMDDVKKGILLQLFGGTNKTISSGGGQGGPRYRGDINVLMVGDPGTSKSQLLMYVHKIAPRGVYASGKGSSAVGLTAYVTRDPDSKQLVLESGALVLSDGGVCCIDEFDKMSDATRSVLHEVMEQQTVSIAKAGIITTLNARTSVLAAANPVGSKYNVKLPITRNIDLPPTLISRFDLVYLVLDKVDEASDRRLARHLVGLYLEDAPSTGGSDILPIETLTAYIGYVRNHVQPVLTEAAGSALAERYVALRKAGEDPRSAERRITATTRQLESMIRLSEAHARMRWSETVDVEDVEEACRLIAEATKSSATDPTTGLIDLDLVNTGRGLAGRKMAGDLRRETLALLESMGGGSADGSVPPRAVRYADVAKALADQSTYGAVDPTELYDLMRALDTEGLVKLAGTGERRTVRRIL</sequence>
<dbReference type="PANTHER" id="PTHR11630">
    <property type="entry name" value="DNA REPLICATION LICENSING FACTOR MCM FAMILY MEMBER"/>
    <property type="match status" value="1"/>
</dbReference>
<dbReference type="OrthoDB" id="10251574at2759"/>
<dbReference type="GO" id="GO:0042555">
    <property type="term" value="C:MCM complex"/>
    <property type="evidence" value="ECO:0007669"/>
    <property type="project" value="InterPro"/>
</dbReference>
<gene>
    <name evidence="14" type="ORF">FA09DRAFT_329522</name>
</gene>
<comment type="similarity">
    <text evidence="2 11">Belongs to the MCM family.</text>
</comment>
<keyword evidence="7" id="KW-0347">Helicase</keyword>
<evidence type="ECO:0000256" key="8">
    <source>
        <dbReference type="ARBA" id="ARBA00022840"/>
    </source>
</evidence>
<evidence type="ECO:0000256" key="10">
    <source>
        <dbReference type="ARBA" id="ARBA00023242"/>
    </source>
</evidence>
<dbReference type="GO" id="GO:0006279">
    <property type="term" value="P:premeiotic DNA replication"/>
    <property type="evidence" value="ECO:0007669"/>
    <property type="project" value="UniProtKB-ARBA"/>
</dbReference>
<dbReference type="GO" id="GO:0005524">
    <property type="term" value="F:ATP binding"/>
    <property type="evidence" value="ECO:0007669"/>
    <property type="project" value="UniProtKB-KW"/>
</dbReference>
<dbReference type="Pfam" id="PF21128">
    <property type="entry name" value="WHD_MCM4"/>
    <property type="match status" value="1"/>
</dbReference>
<dbReference type="GeneID" id="37269757"/>
<dbReference type="SMART" id="SM00350">
    <property type="entry name" value="MCM"/>
    <property type="match status" value="1"/>
</dbReference>
<keyword evidence="5 11" id="KW-0547">Nucleotide-binding</keyword>
<dbReference type="Proteomes" id="UP000245946">
    <property type="component" value="Unassembled WGS sequence"/>
</dbReference>
<evidence type="ECO:0000256" key="12">
    <source>
        <dbReference type="SAM" id="MobiDB-lite"/>
    </source>
</evidence>
<dbReference type="InterPro" id="IPR041562">
    <property type="entry name" value="MCM_lid"/>
</dbReference>
<dbReference type="Pfam" id="PF00493">
    <property type="entry name" value="MCM"/>
    <property type="match status" value="1"/>
</dbReference>
<dbReference type="SUPFAM" id="SSF52540">
    <property type="entry name" value="P-loop containing nucleoside triphosphate hydrolases"/>
    <property type="match status" value="1"/>
</dbReference>
<feature type="region of interest" description="Disordered" evidence="12">
    <location>
        <begin position="530"/>
        <end position="587"/>
    </location>
</feature>
<dbReference type="InterPro" id="IPR033762">
    <property type="entry name" value="MCM_OB"/>
</dbReference>
<dbReference type="GO" id="GO:0031261">
    <property type="term" value="C:DNA replication preinitiation complex"/>
    <property type="evidence" value="ECO:0007669"/>
    <property type="project" value="UniProtKB-ARBA"/>
</dbReference>
<evidence type="ECO:0000313" key="14">
    <source>
        <dbReference type="EMBL" id="PWN98466.1"/>
    </source>
</evidence>
<evidence type="ECO:0000256" key="6">
    <source>
        <dbReference type="ARBA" id="ARBA00022801"/>
    </source>
</evidence>
<keyword evidence="15" id="KW-1185">Reference proteome</keyword>
<dbReference type="GO" id="GO:0005656">
    <property type="term" value="C:nuclear pre-replicative complex"/>
    <property type="evidence" value="ECO:0007669"/>
    <property type="project" value="UniProtKB-ARBA"/>
</dbReference>
<comment type="subcellular location">
    <subcellularLocation>
        <location evidence="1">Nucleus</location>
    </subcellularLocation>
</comment>
<dbReference type="STRING" id="58919.A0A316ZAZ2"/>
<dbReference type="InterPro" id="IPR027925">
    <property type="entry name" value="MCM_N"/>
</dbReference>
<feature type="compositionally biased region" description="Low complexity" evidence="12">
    <location>
        <begin position="83"/>
        <end position="103"/>
    </location>
</feature>
<dbReference type="AlphaFoldDB" id="A0A316ZAZ2"/>
<keyword evidence="6" id="KW-0378">Hydrolase</keyword>